<keyword evidence="2 6" id="KW-0812">Transmembrane</keyword>
<evidence type="ECO:0000256" key="1">
    <source>
        <dbReference type="ARBA" id="ARBA00004141"/>
    </source>
</evidence>
<gene>
    <name evidence="8" type="ORF">DM02DRAFT_726283</name>
</gene>
<evidence type="ECO:0000256" key="6">
    <source>
        <dbReference type="SAM" id="Phobius"/>
    </source>
</evidence>
<evidence type="ECO:0000256" key="4">
    <source>
        <dbReference type="ARBA" id="ARBA00023136"/>
    </source>
</evidence>
<keyword evidence="3 6" id="KW-1133">Transmembrane helix</keyword>
<feature type="compositionally biased region" description="Basic and acidic residues" evidence="5">
    <location>
        <begin position="26"/>
        <end position="41"/>
    </location>
</feature>
<keyword evidence="9" id="KW-1185">Reference proteome</keyword>
<evidence type="ECO:0000256" key="5">
    <source>
        <dbReference type="SAM" id="MobiDB-lite"/>
    </source>
</evidence>
<dbReference type="PANTHER" id="PTHR23501:SF198">
    <property type="entry name" value="AZOLE RESISTANCE PROTEIN 1-RELATED"/>
    <property type="match status" value="1"/>
</dbReference>
<dbReference type="InterPro" id="IPR020846">
    <property type="entry name" value="MFS_dom"/>
</dbReference>
<dbReference type="PROSITE" id="PS50850">
    <property type="entry name" value="MFS"/>
    <property type="match status" value="1"/>
</dbReference>
<dbReference type="AlphaFoldDB" id="A0A2V1E2L7"/>
<feature type="transmembrane region" description="Helical" evidence="6">
    <location>
        <begin position="436"/>
        <end position="459"/>
    </location>
</feature>
<feature type="transmembrane region" description="Helical" evidence="6">
    <location>
        <begin position="116"/>
        <end position="137"/>
    </location>
</feature>
<feature type="transmembrane region" description="Helical" evidence="6">
    <location>
        <begin position="348"/>
        <end position="369"/>
    </location>
</feature>
<proteinExistence type="predicted"/>
<dbReference type="GO" id="GO:0005886">
    <property type="term" value="C:plasma membrane"/>
    <property type="evidence" value="ECO:0007669"/>
    <property type="project" value="TreeGrafter"/>
</dbReference>
<dbReference type="GO" id="GO:0022857">
    <property type="term" value="F:transmembrane transporter activity"/>
    <property type="evidence" value="ECO:0007669"/>
    <property type="project" value="InterPro"/>
</dbReference>
<dbReference type="SUPFAM" id="SSF103473">
    <property type="entry name" value="MFS general substrate transporter"/>
    <property type="match status" value="1"/>
</dbReference>
<comment type="subcellular location">
    <subcellularLocation>
        <location evidence="1">Membrane</location>
        <topology evidence="1">Multi-pass membrane protein</topology>
    </subcellularLocation>
</comment>
<feature type="transmembrane region" description="Helical" evidence="6">
    <location>
        <begin position="235"/>
        <end position="255"/>
    </location>
</feature>
<dbReference type="Proteomes" id="UP000244855">
    <property type="component" value="Unassembled WGS sequence"/>
</dbReference>
<dbReference type="OrthoDB" id="10021397at2759"/>
<feature type="transmembrane region" description="Helical" evidence="6">
    <location>
        <begin position="305"/>
        <end position="327"/>
    </location>
</feature>
<feature type="transmembrane region" description="Helical" evidence="6">
    <location>
        <begin position="541"/>
        <end position="562"/>
    </location>
</feature>
<sequence length="575" mass="61682">MAKRALQSAKGAVAFLLVLNDSLKSEGMDQRDPEKESEVKQADGPTTDTLTGLPQNDLNNLEEPALSEQKMYIRGFRLVAITIAIMVSVLLVAIDVNIIATAVPRIASTYNSLHDIGWYGAAYSVAVMALQPTYGTIYTQFSLKWTLSAALVIFGIGSIACAVAPSSSALIVSRSIQGMGGAGIMSGGLNIVADLAPQQKRPMFLALIASVYALAGAAGPPIGGLFVDSRLTWRFAFWINLPLVFIACLILLIFYKEPGRNRPERNLKEKLKELQILPSLLLSGAIVCLFFALQRGGVSHPWSSVGVWPFLLAFAAGLAIFTGLQIYEGEKALIPFRVIGQRTVYSCCIYAATLLVSSSTISYYLPYYFQATKGANARQSGVYILPFVITNTFVTFVTAGSITRCGFYVPFMYVGAAILTIGCGLLHTLFTDSPASAWIGFQLIASIGFGLGIQIPFTAVQVKVPLKDRPIANSLLIFSQSFGSALALSIDQNIFNASLNRFLMKIPSVDVAHVISQDPASITTGVPTGQVIPIREAYGKALQAVMIVPIVAAGIAFLGSLATERGNVKVNEHEE</sequence>
<feature type="transmembrane region" description="Helical" evidence="6">
    <location>
        <begin position="149"/>
        <end position="172"/>
    </location>
</feature>
<feature type="transmembrane region" description="Helical" evidence="6">
    <location>
        <begin position="276"/>
        <end position="293"/>
    </location>
</feature>
<feature type="domain" description="Major facilitator superfamily (MFS) profile" evidence="7">
    <location>
        <begin position="81"/>
        <end position="566"/>
    </location>
</feature>
<name>A0A2V1E2L7_9PLEO</name>
<feature type="transmembrane region" description="Helical" evidence="6">
    <location>
        <begin position="78"/>
        <end position="104"/>
    </location>
</feature>
<evidence type="ECO:0000313" key="8">
    <source>
        <dbReference type="EMBL" id="PVI03675.1"/>
    </source>
</evidence>
<feature type="compositionally biased region" description="Polar residues" evidence="5">
    <location>
        <begin position="44"/>
        <end position="58"/>
    </location>
</feature>
<dbReference type="InterPro" id="IPR011701">
    <property type="entry name" value="MFS"/>
</dbReference>
<dbReference type="Gene3D" id="1.20.1250.20">
    <property type="entry name" value="MFS general substrate transporter like domains"/>
    <property type="match status" value="1"/>
</dbReference>
<feature type="transmembrane region" description="Helical" evidence="6">
    <location>
        <begin position="381"/>
        <end position="399"/>
    </location>
</feature>
<feature type="transmembrane region" description="Helical" evidence="6">
    <location>
        <begin position="203"/>
        <end position="223"/>
    </location>
</feature>
<reference evidence="8 9" key="1">
    <citation type="journal article" date="2018" name="Sci. Rep.">
        <title>Comparative genomics provides insights into the lifestyle and reveals functional heterogeneity of dark septate endophytic fungi.</title>
        <authorList>
            <person name="Knapp D.G."/>
            <person name="Nemeth J.B."/>
            <person name="Barry K."/>
            <person name="Hainaut M."/>
            <person name="Henrissat B."/>
            <person name="Johnson J."/>
            <person name="Kuo A."/>
            <person name="Lim J.H.P."/>
            <person name="Lipzen A."/>
            <person name="Nolan M."/>
            <person name="Ohm R.A."/>
            <person name="Tamas L."/>
            <person name="Grigoriev I.V."/>
            <person name="Spatafora J.W."/>
            <person name="Nagy L.G."/>
            <person name="Kovacs G.M."/>
        </authorList>
    </citation>
    <scope>NUCLEOTIDE SEQUENCE [LARGE SCALE GENOMIC DNA]</scope>
    <source>
        <strain evidence="8 9">DSE2036</strain>
    </source>
</reference>
<dbReference type="PANTHER" id="PTHR23501">
    <property type="entry name" value="MAJOR FACILITATOR SUPERFAMILY"/>
    <property type="match status" value="1"/>
</dbReference>
<evidence type="ECO:0000313" key="9">
    <source>
        <dbReference type="Proteomes" id="UP000244855"/>
    </source>
</evidence>
<feature type="transmembrane region" description="Helical" evidence="6">
    <location>
        <begin position="178"/>
        <end position="196"/>
    </location>
</feature>
<dbReference type="CDD" id="cd17502">
    <property type="entry name" value="MFS_Azr1_MDR_like"/>
    <property type="match status" value="1"/>
</dbReference>
<feature type="transmembrane region" description="Helical" evidence="6">
    <location>
        <begin position="411"/>
        <end position="430"/>
    </location>
</feature>
<dbReference type="Pfam" id="PF07690">
    <property type="entry name" value="MFS_1"/>
    <property type="match status" value="1"/>
</dbReference>
<keyword evidence="4 6" id="KW-0472">Membrane</keyword>
<protein>
    <submittedName>
        <fullName evidence="8">Putative major facilitator superfamily transporter</fullName>
    </submittedName>
</protein>
<dbReference type="EMBL" id="KZ805328">
    <property type="protein sequence ID" value="PVI03675.1"/>
    <property type="molecule type" value="Genomic_DNA"/>
</dbReference>
<feature type="region of interest" description="Disordered" evidence="5">
    <location>
        <begin position="26"/>
        <end position="58"/>
    </location>
</feature>
<evidence type="ECO:0000256" key="3">
    <source>
        <dbReference type="ARBA" id="ARBA00022989"/>
    </source>
</evidence>
<evidence type="ECO:0000256" key="2">
    <source>
        <dbReference type="ARBA" id="ARBA00022692"/>
    </source>
</evidence>
<organism evidence="8 9">
    <name type="scientific">Periconia macrospinosa</name>
    <dbReference type="NCBI Taxonomy" id="97972"/>
    <lineage>
        <taxon>Eukaryota</taxon>
        <taxon>Fungi</taxon>
        <taxon>Dikarya</taxon>
        <taxon>Ascomycota</taxon>
        <taxon>Pezizomycotina</taxon>
        <taxon>Dothideomycetes</taxon>
        <taxon>Pleosporomycetidae</taxon>
        <taxon>Pleosporales</taxon>
        <taxon>Massarineae</taxon>
        <taxon>Periconiaceae</taxon>
        <taxon>Periconia</taxon>
    </lineage>
</organism>
<evidence type="ECO:0000259" key="7">
    <source>
        <dbReference type="PROSITE" id="PS50850"/>
    </source>
</evidence>
<dbReference type="InterPro" id="IPR036259">
    <property type="entry name" value="MFS_trans_sf"/>
</dbReference>
<accession>A0A2V1E2L7</accession>